<evidence type="ECO:0000256" key="1">
    <source>
        <dbReference type="SAM" id="MobiDB-lite"/>
    </source>
</evidence>
<protein>
    <submittedName>
        <fullName evidence="2">Uncharacterized protein</fullName>
    </submittedName>
</protein>
<dbReference type="EMBL" id="CP092886">
    <property type="protein sequence ID" value="UYV84272.1"/>
    <property type="molecule type" value="Genomic_DNA"/>
</dbReference>
<reference evidence="2 3" key="1">
    <citation type="submission" date="2022-03" db="EMBL/GenBank/DDBJ databases">
        <title>A chromosomal length assembly of Cordylochernes scorpioides.</title>
        <authorList>
            <person name="Zeh D."/>
            <person name="Zeh J."/>
        </authorList>
    </citation>
    <scope>NUCLEOTIDE SEQUENCE [LARGE SCALE GENOMIC DNA]</scope>
    <source>
        <strain evidence="2">IN4F17</strain>
        <tissue evidence="2">Whole Body</tissue>
    </source>
</reference>
<feature type="compositionally biased region" description="Polar residues" evidence="1">
    <location>
        <begin position="260"/>
        <end position="282"/>
    </location>
</feature>
<keyword evidence="3" id="KW-1185">Reference proteome</keyword>
<gene>
    <name evidence="2" type="ORF">LAZ67_X001716</name>
</gene>
<organism evidence="2 3">
    <name type="scientific">Cordylochernes scorpioides</name>
    <dbReference type="NCBI Taxonomy" id="51811"/>
    <lineage>
        <taxon>Eukaryota</taxon>
        <taxon>Metazoa</taxon>
        <taxon>Ecdysozoa</taxon>
        <taxon>Arthropoda</taxon>
        <taxon>Chelicerata</taxon>
        <taxon>Arachnida</taxon>
        <taxon>Pseudoscorpiones</taxon>
        <taxon>Cheliferoidea</taxon>
        <taxon>Chernetidae</taxon>
        <taxon>Cordylochernes</taxon>
    </lineage>
</organism>
<feature type="region of interest" description="Disordered" evidence="1">
    <location>
        <begin position="239"/>
        <end position="291"/>
    </location>
</feature>
<dbReference type="Proteomes" id="UP001235939">
    <property type="component" value="Chromosome X"/>
</dbReference>
<name>A0ABY6LVV6_9ARAC</name>
<accession>A0ABY6LVV6</accession>
<sequence length="291" mass="32201">MEKRYQGVRPPKTPTSLHLPRSVLYPSSRLSDTLQPCCIFARSQPLPLPGDFSHQAFCFGPELQPVAVTTSAFLDHYRTNISSCQRDIGQDYTIQPAFYLSPKTNSLLQQLRNSYTYGRIIYKLNSTNTPGNAEEGRDSELLRKKRKTPLSWTPSSPSLRLPPSLPGPRTVCFSHRFSSRSGTSTAFLEVDPETFRTLGLRGRLGVNYIIDLFEASPGSESASSSEASGTDASRCTNQTIQCYHSPSRDHSGPKLPSLSDPRTATPRTTNSSNHKSRSSTCPSVRVWAAKQ</sequence>
<evidence type="ECO:0000313" key="2">
    <source>
        <dbReference type="EMBL" id="UYV84272.1"/>
    </source>
</evidence>
<proteinExistence type="predicted"/>
<evidence type="ECO:0000313" key="3">
    <source>
        <dbReference type="Proteomes" id="UP001235939"/>
    </source>
</evidence>